<sequence length="182" mass="20028">MFNEYSWGTLSFENTRNALLFASKSTNDDDGGDNDYVVKSIYNDGSVQDEGIGKAKAKGNIKVNKSRKKRKSKRKSSHPSGGAACAPRAIHNSTTRSDSATCSHARGFRVNFGQNTTIFNNSKAKTKLQIKQKVMGVCSEERKGRLVVALQEIGNFVAIIAYVLLCVKEEAEREGQKDCERA</sequence>
<evidence type="ECO:0000313" key="3">
    <source>
        <dbReference type="Proteomes" id="UP000327157"/>
    </source>
</evidence>
<dbReference type="AlphaFoldDB" id="A0A5N5HDX4"/>
<organism evidence="2 3">
    <name type="scientific">Pyrus ussuriensis x Pyrus communis</name>
    <dbReference type="NCBI Taxonomy" id="2448454"/>
    <lineage>
        <taxon>Eukaryota</taxon>
        <taxon>Viridiplantae</taxon>
        <taxon>Streptophyta</taxon>
        <taxon>Embryophyta</taxon>
        <taxon>Tracheophyta</taxon>
        <taxon>Spermatophyta</taxon>
        <taxon>Magnoliopsida</taxon>
        <taxon>eudicotyledons</taxon>
        <taxon>Gunneridae</taxon>
        <taxon>Pentapetalae</taxon>
        <taxon>rosids</taxon>
        <taxon>fabids</taxon>
        <taxon>Rosales</taxon>
        <taxon>Rosaceae</taxon>
        <taxon>Amygdaloideae</taxon>
        <taxon>Maleae</taxon>
        <taxon>Pyrus</taxon>
    </lineage>
</organism>
<proteinExistence type="predicted"/>
<reference evidence="3" key="2">
    <citation type="submission" date="2019-10" db="EMBL/GenBank/DDBJ databases">
        <title>A de novo genome assembly of a pear dwarfing rootstock.</title>
        <authorList>
            <person name="Wang F."/>
            <person name="Wang J."/>
            <person name="Li S."/>
            <person name="Zhang Y."/>
            <person name="Fang M."/>
            <person name="Ma L."/>
            <person name="Zhao Y."/>
            <person name="Jiang S."/>
        </authorList>
    </citation>
    <scope>NUCLEOTIDE SEQUENCE [LARGE SCALE GENOMIC DNA]</scope>
</reference>
<reference evidence="2 3" key="1">
    <citation type="submission" date="2019-09" db="EMBL/GenBank/DDBJ databases">
        <authorList>
            <person name="Ou C."/>
        </authorList>
    </citation>
    <scope>NUCLEOTIDE SEQUENCE [LARGE SCALE GENOMIC DNA]</scope>
    <source>
        <strain evidence="2">S2</strain>
        <tissue evidence="2">Leaf</tissue>
    </source>
</reference>
<evidence type="ECO:0000256" key="1">
    <source>
        <dbReference type="SAM" id="MobiDB-lite"/>
    </source>
</evidence>
<reference evidence="2 3" key="3">
    <citation type="submission" date="2019-11" db="EMBL/GenBank/DDBJ databases">
        <title>A de novo genome assembly of a pear dwarfing rootstock.</title>
        <authorList>
            <person name="Wang F."/>
            <person name="Wang J."/>
            <person name="Li S."/>
            <person name="Zhang Y."/>
            <person name="Fang M."/>
            <person name="Ma L."/>
            <person name="Zhao Y."/>
            <person name="Jiang S."/>
        </authorList>
    </citation>
    <scope>NUCLEOTIDE SEQUENCE [LARGE SCALE GENOMIC DNA]</scope>
    <source>
        <strain evidence="2">S2</strain>
        <tissue evidence="2">Leaf</tissue>
    </source>
</reference>
<keyword evidence="3" id="KW-1185">Reference proteome</keyword>
<dbReference type="Proteomes" id="UP000327157">
    <property type="component" value="Chromosome 16"/>
</dbReference>
<name>A0A5N5HDX4_9ROSA</name>
<feature type="compositionally biased region" description="Basic residues" evidence="1">
    <location>
        <begin position="55"/>
        <end position="77"/>
    </location>
</feature>
<comment type="caution">
    <text evidence="2">The sequence shown here is derived from an EMBL/GenBank/DDBJ whole genome shotgun (WGS) entry which is preliminary data.</text>
</comment>
<dbReference type="EMBL" id="SMOL01000160">
    <property type="protein sequence ID" value="KAB2626216.1"/>
    <property type="molecule type" value="Genomic_DNA"/>
</dbReference>
<evidence type="ECO:0000313" key="2">
    <source>
        <dbReference type="EMBL" id="KAB2626216.1"/>
    </source>
</evidence>
<protein>
    <submittedName>
        <fullName evidence="2">Uncharacterized protein</fullName>
    </submittedName>
</protein>
<gene>
    <name evidence="2" type="ORF">D8674_017876</name>
</gene>
<feature type="region of interest" description="Disordered" evidence="1">
    <location>
        <begin position="53"/>
        <end position="100"/>
    </location>
</feature>
<feature type="compositionally biased region" description="Polar residues" evidence="1">
    <location>
        <begin position="91"/>
        <end position="100"/>
    </location>
</feature>
<accession>A0A5N5HDX4</accession>